<accession>A0A948X2A0</accession>
<evidence type="ECO:0000256" key="11">
    <source>
        <dbReference type="RuleBase" id="RU003780"/>
    </source>
</evidence>
<dbReference type="CDD" id="cd10027">
    <property type="entry name" value="UDG-F1-like"/>
    <property type="match status" value="1"/>
</dbReference>
<dbReference type="NCBIfam" id="NF003588">
    <property type="entry name" value="PRK05254.1-1"/>
    <property type="match status" value="1"/>
</dbReference>
<keyword evidence="8 9" id="KW-0234">DNA repair</keyword>
<dbReference type="AlphaFoldDB" id="A0A948X2A0"/>
<dbReference type="EMBL" id="JAHLFE010000214">
    <property type="protein sequence ID" value="MBU3845261.1"/>
    <property type="molecule type" value="Genomic_DNA"/>
</dbReference>
<evidence type="ECO:0000259" key="12">
    <source>
        <dbReference type="SMART" id="SM00986"/>
    </source>
</evidence>
<evidence type="ECO:0000256" key="8">
    <source>
        <dbReference type="ARBA" id="ARBA00023204"/>
    </source>
</evidence>
<dbReference type="SMART" id="SM00987">
    <property type="entry name" value="UreE_C"/>
    <property type="match status" value="1"/>
</dbReference>
<dbReference type="GO" id="GO:0004844">
    <property type="term" value="F:uracil DNA N-glycosylase activity"/>
    <property type="evidence" value="ECO:0007669"/>
    <property type="project" value="UniProtKB-UniRule"/>
</dbReference>
<dbReference type="GO" id="GO:0005737">
    <property type="term" value="C:cytoplasm"/>
    <property type="evidence" value="ECO:0007669"/>
    <property type="project" value="UniProtKB-SubCell"/>
</dbReference>
<dbReference type="NCBIfam" id="NF003589">
    <property type="entry name" value="PRK05254.1-2"/>
    <property type="match status" value="1"/>
</dbReference>
<dbReference type="NCBIfam" id="NF003592">
    <property type="entry name" value="PRK05254.1-5"/>
    <property type="match status" value="1"/>
</dbReference>
<evidence type="ECO:0000256" key="4">
    <source>
        <dbReference type="ARBA" id="ARBA00012030"/>
    </source>
</evidence>
<dbReference type="Pfam" id="PF03167">
    <property type="entry name" value="UDG"/>
    <property type="match status" value="1"/>
</dbReference>
<evidence type="ECO:0000256" key="7">
    <source>
        <dbReference type="ARBA" id="ARBA00022801"/>
    </source>
</evidence>
<evidence type="ECO:0000256" key="10">
    <source>
        <dbReference type="PROSITE-ProRule" id="PRU10072"/>
    </source>
</evidence>
<dbReference type="GO" id="GO:0097510">
    <property type="term" value="P:base-excision repair, AP site formation via deaminated base removal"/>
    <property type="evidence" value="ECO:0007669"/>
    <property type="project" value="TreeGrafter"/>
</dbReference>
<evidence type="ECO:0000256" key="9">
    <source>
        <dbReference type="HAMAP-Rule" id="MF_00148"/>
    </source>
</evidence>
<sequence length="234" mass="26019">MAAPLTWHDLLGPIKEEPFFKNALAFYDAEVAAGVQCFPPRHEIFNAFRFTPFAKLKVVILGQDPYHKPGQAMGLSFAVRPSVTIPPSLVNIYQELSNDISGFVPPPHGCLLPWATQGVLLLNAVLTVRCGAPASHANHGWEQFTDAVIAQINEHAEHVVYILWGRKAKDKCAHVDSSRNLLLSCAHPSPLSVYRGFFGQHQFSRANEYLVAHGKEPIDWRLPEQVNLEDYGMA</sequence>
<keyword evidence="13" id="KW-0326">Glycosidase</keyword>
<feature type="active site" description="Proton acceptor" evidence="9 10">
    <location>
        <position position="64"/>
    </location>
</feature>
<evidence type="ECO:0000256" key="3">
    <source>
        <dbReference type="ARBA" id="ARBA00008184"/>
    </source>
</evidence>
<dbReference type="InterPro" id="IPR005122">
    <property type="entry name" value="Uracil-DNA_glycosylase-like"/>
</dbReference>
<dbReference type="PROSITE" id="PS00130">
    <property type="entry name" value="U_DNA_GLYCOSYLASE"/>
    <property type="match status" value="1"/>
</dbReference>
<dbReference type="InterPro" id="IPR002043">
    <property type="entry name" value="UDG_fam1"/>
</dbReference>
<dbReference type="PANTHER" id="PTHR11264:SF0">
    <property type="entry name" value="URACIL-DNA GLYCOSYLASE"/>
    <property type="match status" value="1"/>
</dbReference>
<evidence type="ECO:0000256" key="1">
    <source>
        <dbReference type="ARBA" id="ARBA00001400"/>
    </source>
</evidence>
<evidence type="ECO:0000313" key="13">
    <source>
        <dbReference type="EMBL" id="MBU3845261.1"/>
    </source>
</evidence>
<proteinExistence type="inferred from homology"/>
<dbReference type="Proteomes" id="UP000733611">
    <property type="component" value="Unassembled WGS sequence"/>
</dbReference>
<protein>
    <recommendedName>
        <fullName evidence="5 9">Uracil-DNA glycosylase</fullName>
        <shortName evidence="9">UDG</shortName>
        <ecNumber evidence="4 9">3.2.2.27</ecNumber>
    </recommendedName>
</protein>
<dbReference type="InterPro" id="IPR036895">
    <property type="entry name" value="Uracil-DNA_glycosylase-like_sf"/>
</dbReference>
<dbReference type="PANTHER" id="PTHR11264">
    <property type="entry name" value="URACIL-DNA GLYCOSYLASE"/>
    <property type="match status" value="1"/>
</dbReference>
<feature type="domain" description="Uracil-DNA glycosylase-like" evidence="12">
    <location>
        <begin position="49"/>
        <end position="210"/>
    </location>
</feature>
<evidence type="ECO:0000313" key="14">
    <source>
        <dbReference type="Proteomes" id="UP000733611"/>
    </source>
</evidence>
<gene>
    <name evidence="9 13" type="primary">ung</name>
    <name evidence="13" type="ORF">H9847_10445</name>
</gene>
<dbReference type="EC" id="3.2.2.27" evidence="4 9"/>
<dbReference type="NCBIfam" id="TIGR00628">
    <property type="entry name" value="ung"/>
    <property type="match status" value="1"/>
</dbReference>
<keyword evidence="9" id="KW-0963">Cytoplasm</keyword>
<dbReference type="InterPro" id="IPR018085">
    <property type="entry name" value="Ura-DNA_Glyclase_AS"/>
</dbReference>
<dbReference type="HAMAP" id="MF_00148">
    <property type="entry name" value="UDG"/>
    <property type="match status" value="1"/>
</dbReference>
<comment type="subcellular location">
    <subcellularLocation>
        <location evidence="9">Cytoplasm</location>
    </subcellularLocation>
</comment>
<comment type="function">
    <text evidence="2 9 11">Excises uracil residues from the DNA which can arise as a result of misincorporation of dUMP residues by DNA polymerase or due to deamination of cytosine.</text>
</comment>
<evidence type="ECO:0000256" key="2">
    <source>
        <dbReference type="ARBA" id="ARBA00002631"/>
    </source>
</evidence>
<keyword evidence="6 9" id="KW-0227">DNA damage</keyword>
<keyword evidence="7 9" id="KW-0378">Hydrolase</keyword>
<dbReference type="SUPFAM" id="SSF52141">
    <property type="entry name" value="Uracil-DNA glycosylase-like"/>
    <property type="match status" value="1"/>
</dbReference>
<evidence type="ECO:0000256" key="5">
    <source>
        <dbReference type="ARBA" id="ARBA00018429"/>
    </source>
</evidence>
<dbReference type="SMART" id="SM00986">
    <property type="entry name" value="UDG"/>
    <property type="match status" value="1"/>
</dbReference>
<reference evidence="13" key="2">
    <citation type="submission" date="2021-04" db="EMBL/GenBank/DDBJ databases">
        <authorList>
            <person name="Gilroy R."/>
        </authorList>
    </citation>
    <scope>NUCLEOTIDE SEQUENCE</scope>
    <source>
        <strain evidence="13">378</strain>
    </source>
</reference>
<comment type="caution">
    <text evidence="13">The sequence shown here is derived from an EMBL/GenBank/DDBJ whole genome shotgun (WGS) entry which is preliminary data.</text>
</comment>
<dbReference type="Gene3D" id="3.40.470.10">
    <property type="entry name" value="Uracil-DNA glycosylase-like domain"/>
    <property type="match status" value="1"/>
</dbReference>
<organism evidence="13 14">
    <name type="scientific">Candidatus Anaerobiospirillum pullicola</name>
    <dbReference type="NCBI Taxonomy" id="2838451"/>
    <lineage>
        <taxon>Bacteria</taxon>
        <taxon>Pseudomonadati</taxon>
        <taxon>Pseudomonadota</taxon>
        <taxon>Gammaproteobacteria</taxon>
        <taxon>Aeromonadales</taxon>
        <taxon>Succinivibrionaceae</taxon>
        <taxon>Anaerobiospirillum</taxon>
    </lineage>
</organism>
<comment type="similarity">
    <text evidence="3 9 11">Belongs to the uracil-DNA glycosylase (UDG) superfamily. UNG family.</text>
</comment>
<dbReference type="FunFam" id="3.40.470.10:FF:000001">
    <property type="entry name" value="Uracil-DNA glycosylase"/>
    <property type="match status" value="1"/>
</dbReference>
<evidence type="ECO:0000256" key="6">
    <source>
        <dbReference type="ARBA" id="ARBA00022763"/>
    </source>
</evidence>
<reference evidence="13" key="1">
    <citation type="journal article" date="2021" name="PeerJ">
        <title>Extensive microbial diversity within the chicken gut microbiome revealed by metagenomics and culture.</title>
        <authorList>
            <person name="Gilroy R."/>
            <person name="Ravi A."/>
            <person name="Getino M."/>
            <person name="Pursley I."/>
            <person name="Horton D.L."/>
            <person name="Alikhan N.F."/>
            <person name="Baker D."/>
            <person name="Gharbi K."/>
            <person name="Hall N."/>
            <person name="Watson M."/>
            <person name="Adriaenssens E.M."/>
            <person name="Foster-Nyarko E."/>
            <person name="Jarju S."/>
            <person name="Secka A."/>
            <person name="Antonio M."/>
            <person name="Oren A."/>
            <person name="Chaudhuri R.R."/>
            <person name="La Ragione R."/>
            <person name="Hildebrand F."/>
            <person name="Pallen M.J."/>
        </authorList>
    </citation>
    <scope>NUCLEOTIDE SEQUENCE</scope>
    <source>
        <strain evidence="13">378</strain>
    </source>
</reference>
<name>A0A948X2A0_9GAMM</name>
<comment type="catalytic activity">
    <reaction evidence="1 9 11">
        <text>Hydrolyzes single-stranded DNA or mismatched double-stranded DNA and polynucleotides, releasing free uracil.</text>
        <dbReference type="EC" id="3.2.2.27"/>
    </reaction>
</comment>